<dbReference type="PANTHER" id="PTHR43976:SF16">
    <property type="entry name" value="SHORT-CHAIN DEHYDROGENASE_REDUCTASE FAMILY PROTEIN"/>
    <property type="match status" value="1"/>
</dbReference>
<dbReference type="SUPFAM" id="SSF51735">
    <property type="entry name" value="NAD(P)-binding Rossmann-fold domains"/>
    <property type="match status" value="1"/>
</dbReference>
<evidence type="ECO:0000256" key="1">
    <source>
        <dbReference type="ARBA" id="ARBA00006484"/>
    </source>
</evidence>
<dbReference type="Proteomes" id="UP000325558">
    <property type="component" value="Unassembled WGS sequence"/>
</dbReference>
<organism evidence="4">
    <name type="scientific">Aspergillus arachidicola</name>
    <dbReference type="NCBI Taxonomy" id="656916"/>
    <lineage>
        <taxon>Eukaryota</taxon>
        <taxon>Fungi</taxon>
        <taxon>Dikarya</taxon>
        <taxon>Ascomycota</taxon>
        <taxon>Pezizomycotina</taxon>
        <taxon>Eurotiomycetes</taxon>
        <taxon>Eurotiomycetidae</taxon>
        <taxon>Eurotiales</taxon>
        <taxon>Aspergillaceae</taxon>
        <taxon>Aspergillus</taxon>
        <taxon>Aspergillus subgen. Circumdati</taxon>
    </lineage>
</organism>
<reference evidence="4" key="1">
    <citation type="submission" date="2019-04" db="EMBL/GenBank/DDBJ databases">
        <title>Friends and foes A comparative genomics study of 23 Aspergillus species from section Flavi.</title>
        <authorList>
            <consortium name="DOE Joint Genome Institute"/>
            <person name="Kjaerbolling I."/>
            <person name="Vesth T."/>
            <person name="Frisvad J.C."/>
            <person name="Nybo J.L."/>
            <person name="Theobald S."/>
            <person name="Kildgaard S."/>
            <person name="Isbrandt T."/>
            <person name="Kuo A."/>
            <person name="Sato A."/>
            <person name="Lyhne E.K."/>
            <person name="Kogle M.E."/>
            <person name="Wiebenga A."/>
            <person name="Kun R.S."/>
            <person name="Lubbers R.J."/>
            <person name="Makela M.R."/>
            <person name="Barry K."/>
            <person name="Chovatia M."/>
            <person name="Clum A."/>
            <person name="Daum C."/>
            <person name="Haridas S."/>
            <person name="He G."/>
            <person name="LaButti K."/>
            <person name="Lipzen A."/>
            <person name="Mondo S."/>
            <person name="Riley R."/>
            <person name="Salamov A."/>
            <person name="Simmons B.A."/>
            <person name="Magnuson J.K."/>
            <person name="Henrissat B."/>
            <person name="Mortensen U.H."/>
            <person name="Larsen T.O."/>
            <person name="Devries R.P."/>
            <person name="Grigoriev I.V."/>
            <person name="Machida M."/>
            <person name="Baker S.E."/>
            <person name="Andersen M.R."/>
        </authorList>
    </citation>
    <scope>NUCLEOTIDE SEQUENCE</scope>
    <source>
        <strain evidence="4">CBS 117612</strain>
    </source>
</reference>
<dbReference type="GO" id="GO:0016491">
    <property type="term" value="F:oxidoreductase activity"/>
    <property type="evidence" value="ECO:0007669"/>
    <property type="project" value="UniProtKB-KW"/>
</dbReference>
<dbReference type="InterPro" id="IPR036291">
    <property type="entry name" value="NAD(P)-bd_dom_sf"/>
</dbReference>
<name>A0A5N6YHY4_9EURO</name>
<evidence type="ECO:0000256" key="2">
    <source>
        <dbReference type="ARBA" id="ARBA00023002"/>
    </source>
</evidence>
<dbReference type="InterPro" id="IPR002347">
    <property type="entry name" value="SDR_fam"/>
</dbReference>
<dbReference type="CDD" id="cd05374">
    <property type="entry name" value="17beta-HSD-like_SDR_c"/>
    <property type="match status" value="1"/>
</dbReference>
<keyword evidence="2" id="KW-0560">Oxidoreductase</keyword>
<evidence type="ECO:0000256" key="3">
    <source>
        <dbReference type="RuleBase" id="RU000363"/>
    </source>
</evidence>
<evidence type="ECO:0008006" key="5">
    <source>
        <dbReference type="Google" id="ProtNLM"/>
    </source>
</evidence>
<comment type="similarity">
    <text evidence="1 3">Belongs to the short-chain dehydrogenases/reductases (SDR) family.</text>
</comment>
<sequence>MTGVQAEISPKVWCVTGCSSGFGREFISAITARGDKVIATARDINTLTEYTNHDNIRLMQLDVTAPKEVLKEVVDKAISIFGHVDILINNAGYVLSGVWEESSQSQVVSQFQTNVFGPLELTSVFLPHMRSRGRGTVIFMSSVAGWLGVAVGGPYSASKFALEGAAESLQKEVQQFGVNVHLAVLGQFRTNILNPERRKTGRPAQSIRQYDDMINAFQSRLERTDGAQIGDPSQAVQRILDAVYRTGYFAGNRTIPLRIVLGSDAMDIVRAKCQAMLDDLKEQENVGKSTDFKDSELVQPYN</sequence>
<gene>
    <name evidence="4" type="ORF">BDV24DRAFT_148475</name>
</gene>
<evidence type="ECO:0000313" key="4">
    <source>
        <dbReference type="EMBL" id="KAE8345035.1"/>
    </source>
</evidence>
<dbReference type="Pfam" id="PF00106">
    <property type="entry name" value="adh_short"/>
    <property type="match status" value="1"/>
</dbReference>
<dbReference type="EMBL" id="ML737121">
    <property type="protein sequence ID" value="KAE8345035.1"/>
    <property type="molecule type" value="Genomic_DNA"/>
</dbReference>
<dbReference type="OrthoDB" id="1274115at2759"/>
<dbReference type="PRINTS" id="PR00081">
    <property type="entry name" value="GDHRDH"/>
</dbReference>
<dbReference type="PRINTS" id="PR00080">
    <property type="entry name" value="SDRFAMILY"/>
</dbReference>
<protein>
    <recommendedName>
        <fullName evidence="5">Short-chain oxidoreductase</fullName>
    </recommendedName>
</protein>
<dbReference type="AlphaFoldDB" id="A0A5N6YHY4"/>
<proteinExistence type="inferred from homology"/>
<dbReference type="Gene3D" id="3.40.50.720">
    <property type="entry name" value="NAD(P)-binding Rossmann-like Domain"/>
    <property type="match status" value="1"/>
</dbReference>
<dbReference type="InterPro" id="IPR051911">
    <property type="entry name" value="SDR_oxidoreductase"/>
</dbReference>
<accession>A0A5N6YHY4</accession>
<dbReference type="PANTHER" id="PTHR43976">
    <property type="entry name" value="SHORT CHAIN DEHYDROGENASE"/>
    <property type="match status" value="1"/>
</dbReference>